<sequence>MPALVLLCLAAGKMSPEVAAFPQAWAIPVPAAVNAMLGWFVPAILPLTSVASKVASALLEALIGALQFLPWPAVASAVALIAFKAGGLRMAALSLGAIAYIVLAGFWQQSMATLSLVILAVPLSVTIGFLLGLGAFFLPRIRHALELVFDFMQTFPAFAYLLPLLLLFGFGPIAGLVATAIYAIPPMARCTLSGLTEVPAERGEVAEMSGCTTWQRLVWVELPSARGMMGLGFNQTTMAALSMVITASIIGGFDDVGWAVLSGLRQADLGKSLLAGLVIVMISIVIDRITGSLFATVPANDTRLRKIRWLRVLFAAAAVIAVGAVARHFFPDTLRAWNEGRGVVDFQVLNEALLAFVARYSDVLDAIKNAVLYYLVLPLRVGLSGAVLPITWGFSMTPAVTATYAVFATLFSLRQLMRGRPSAAAATLCLAMLLYTGLVAFPWPAAIALAVWSAWRASGMRLAIFTGLSLAFVLVTGFWVPFVKSFYLVIVSVVLCAFVGGLIGIIAARSDRFSAVIRPVNDALQTMPQFVFLIPALMFFKVGEFAGLIAISLYAVVPAIRYAEAGLRSVSANLLETATQLGCTPLQSTVLVQLPTARPALLLGLNQVVMAAITMLPIAATVGTAELGQQIYIALGKADAGLGITAGLVFCLLAINLDRVLRGVAERLRGAH</sequence>
<feature type="transmembrane region" description="Helical" evidence="7">
    <location>
        <begin position="600"/>
        <end position="620"/>
    </location>
</feature>
<keyword evidence="3" id="KW-1003">Cell membrane</keyword>
<feature type="transmembrane region" description="Helical" evidence="7">
    <location>
        <begin position="236"/>
        <end position="253"/>
    </location>
</feature>
<evidence type="ECO:0000256" key="4">
    <source>
        <dbReference type="ARBA" id="ARBA00022692"/>
    </source>
</evidence>
<dbReference type="PANTHER" id="PTHR47737">
    <property type="entry name" value="GLYCINE BETAINE/PROLINE BETAINE TRANSPORT SYSTEM PERMEASE PROTEIN PROW"/>
    <property type="match status" value="1"/>
</dbReference>
<feature type="transmembrane region" description="Helical" evidence="7">
    <location>
        <begin position="462"/>
        <end position="480"/>
    </location>
</feature>
<evidence type="ECO:0000256" key="1">
    <source>
        <dbReference type="ARBA" id="ARBA00004651"/>
    </source>
</evidence>
<dbReference type="Pfam" id="PF00528">
    <property type="entry name" value="BPD_transp_1"/>
    <property type="match status" value="2"/>
</dbReference>
<evidence type="ECO:0000256" key="7">
    <source>
        <dbReference type="RuleBase" id="RU363032"/>
    </source>
</evidence>
<dbReference type="InterPro" id="IPR000515">
    <property type="entry name" value="MetI-like"/>
</dbReference>
<dbReference type="GO" id="GO:0031460">
    <property type="term" value="P:glycine betaine transport"/>
    <property type="evidence" value="ECO:0007669"/>
    <property type="project" value="TreeGrafter"/>
</dbReference>
<feature type="domain" description="ABC transmembrane type-1" evidence="8">
    <location>
        <begin position="482"/>
        <end position="661"/>
    </location>
</feature>
<keyword evidence="4 7" id="KW-0812">Transmembrane</keyword>
<gene>
    <name evidence="9" type="ORF">JJB09_15505</name>
</gene>
<dbReference type="AlphaFoldDB" id="A0A936YUG9"/>
<evidence type="ECO:0000256" key="2">
    <source>
        <dbReference type="ARBA" id="ARBA00022448"/>
    </source>
</evidence>
<evidence type="ECO:0000256" key="3">
    <source>
        <dbReference type="ARBA" id="ARBA00022475"/>
    </source>
</evidence>
<evidence type="ECO:0000256" key="6">
    <source>
        <dbReference type="ARBA" id="ARBA00023136"/>
    </source>
</evidence>
<evidence type="ECO:0000259" key="8">
    <source>
        <dbReference type="PROSITE" id="PS50928"/>
    </source>
</evidence>
<feature type="transmembrane region" description="Helical" evidence="7">
    <location>
        <begin position="399"/>
        <end position="417"/>
    </location>
</feature>
<evidence type="ECO:0000313" key="9">
    <source>
        <dbReference type="EMBL" id="MBL0373441.1"/>
    </source>
</evidence>
<comment type="subcellular location">
    <subcellularLocation>
        <location evidence="1 7">Cell membrane</location>
        <topology evidence="1 7">Multi-pass membrane protein</topology>
    </subcellularLocation>
</comment>
<name>A0A936YUG9_9HYPH</name>
<keyword evidence="5 7" id="KW-1133">Transmembrane helix</keyword>
<dbReference type="GO" id="GO:0043190">
    <property type="term" value="C:ATP-binding cassette (ABC) transporter complex"/>
    <property type="evidence" value="ECO:0007669"/>
    <property type="project" value="TreeGrafter"/>
</dbReference>
<dbReference type="RefSeq" id="WP_201659917.1">
    <property type="nucleotide sequence ID" value="NZ_JAEQNC010000008.1"/>
</dbReference>
<feature type="transmembrane region" description="Helical" evidence="7">
    <location>
        <begin position="309"/>
        <end position="330"/>
    </location>
</feature>
<feature type="domain" description="ABC transmembrane type-1" evidence="8">
    <location>
        <begin position="110"/>
        <end position="290"/>
    </location>
</feature>
<evidence type="ECO:0000313" key="10">
    <source>
        <dbReference type="Proteomes" id="UP000633219"/>
    </source>
</evidence>
<accession>A0A936YUG9</accession>
<dbReference type="Gene3D" id="1.10.3720.10">
    <property type="entry name" value="MetI-like"/>
    <property type="match status" value="2"/>
</dbReference>
<comment type="caution">
    <text evidence="9">The sequence shown here is derived from an EMBL/GenBank/DDBJ whole genome shotgun (WGS) entry which is preliminary data.</text>
</comment>
<dbReference type="EMBL" id="JAEQNC010000008">
    <property type="protein sequence ID" value="MBL0373441.1"/>
    <property type="molecule type" value="Genomic_DNA"/>
</dbReference>
<dbReference type="PROSITE" id="PS50928">
    <property type="entry name" value="ABC_TM1"/>
    <property type="match status" value="2"/>
</dbReference>
<keyword evidence="6 7" id="KW-0472">Membrane</keyword>
<feature type="transmembrane region" description="Helical" evidence="7">
    <location>
        <begin position="88"/>
        <end position="107"/>
    </location>
</feature>
<feature type="transmembrane region" description="Helical" evidence="7">
    <location>
        <begin position="62"/>
        <end position="82"/>
    </location>
</feature>
<dbReference type="GO" id="GO:0015871">
    <property type="term" value="P:choline transport"/>
    <property type="evidence" value="ECO:0007669"/>
    <property type="project" value="TreeGrafter"/>
</dbReference>
<dbReference type="GO" id="GO:0015226">
    <property type="term" value="F:carnitine transmembrane transporter activity"/>
    <property type="evidence" value="ECO:0007669"/>
    <property type="project" value="TreeGrafter"/>
</dbReference>
<proteinExistence type="inferred from homology"/>
<feature type="transmembrane region" description="Helical" evidence="7">
    <location>
        <begin position="158"/>
        <end position="184"/>
    </location>
</feature>
<dbReference type="Proteomes" id="UP000633219">
    <property type="component" value="Unassembled WGS sequence"/>
</dbReference>
<keyword evidence="2 7" id="KW-0813">Transport</keyword>
<dbReference type="SUPFAM" id="SSF161098">
    <property type="entry name" value="MetI-like"/>
    <property type="match status" value="2"/>
</dbReference>
<protein>
    <submittedName>
        <fullName evidence="9">ABC transporter permease subunit</fullName>
    </submittedName>
</protein>
<feature type="transmembrane region" description="Helical" evidence="7">
    <location>
        <begin position="114"/>
        <end position="138"/>
    </location>
</feature>
<keyword evidence="10" id="KW-1185">Reference proteome</keyword>
<organism evidence="9 10">
    <name type="scientific">Rhizobium setariae</name>
    <dbReference type="NCBI Taxonomy" id="2801340"/>
    <lineage>
        <taxon>Bacteria</taxon>
        <taxon>Pseudomonadati</taxon>
        <taxon>Pseudomonadota</taxon>
        <taxon>Alphaproteobacteria</taxon>
        <taxon>Hyphomicrobiales</taxon>
        <taxon>Rhizobiaceae</taxon>
        <taxon>Rhizobium/Agrobacterium group</taxon>
        <taxon>Rhizobium</taxon>
    </lineage>
</organism>
<feature type="transmembrane region" description="Helical" evidence="7">
    <location>
        <begin position="423"/>
        <end position="450"/>
    </location>
</feature>
<feature type="transmembrane region" description="Helical" evidence="7">
    <location>
        <begin position="273"/>
        <end position="297"/>
    </location>
</feature>
<dbReference type="GO" id="GO:0005275">
    <property type="term" value="F:amine transmembrane transporter activity"/>
    <property type="evidence" value="ECO:0007669"/>
    <property type="project" value="TreeGrafter"/>
</dbReference>
<comment type="similarity">
    <text evidence="7">Belongs to the binding-protein-dependent transport system permease family.</text>
</comment>
<dbReference type="InterPro" id="IPR035906">
    <property type="entry name" value="MetI-like_sf"/>
</dbReference>
<feature type="transmembrane region" description="Helical" evidence="7">
    <location>
        <begin position="640"/>
        <end position="657"/>
    </location>
</feature>
<reference evidence="9" key="1">
    <citation type="submission" date="2021-01" db="EMBL/GenBank/DDBJ databases">
        <title>Rhizobium sp. strain KVB221 16S ribosomal RNA gene Genome sequencing and assembly.</title>
        <authorList>
            <person name="Kang M."/>
        </authorList>
    </citation>
    <scope>NUCLEOTIDE SEQUENCE</scope>
    <source>
        <strain evidence="9">KVB221</strain>
    </source>
</reference>
<evidence type="ECO:0000256" key="5">
    <source>
        <dbReference type="ARBA" id="ARBA00022989"/>
    </source>
</evidence>
<dbReference type="CDD" id="cd06261">
    <property type="entry name" value="TM_PBP2"/>
    <property type="match status" value="2"/>
</dbReference>
<feature type="transmembrane region" description="Helical" evidence="7">
    <location>
        <begin position="486"/>
        <end position="508"/>
    </location>
</feature>
<dbReference type="PANTHER" id="PTHR47737:SF1">
    <property type="entry name" value="GLYCINE BETAINE_PROLINE BETAINE TRANSPORT SYSTEM PERMEASE PROTEIN PROW"/>
    <property type="match status" value="1"/>
</dbReference>